<protein>
    <recommendedName>
        <fullName evidence="4">Ninjurin-1</fullName>
    </recommendedName>
</protein>
<dbReference type="EMBL" id="JAOYFB010000005">
    <property type="protein sequence ID" value="KAK4016471.1"/>
    <property type="molecule type" value="Genomic_DNA"/>
</dbReference>
<proteinExistence type="predicted"/>
<organism evidence="2 3">
    <name type="scientific">Daphnia magna</name>
    <dbReference type="NCBI Taxonomy" id="35525"/>
    <lineage>
        <taxon>Eukaryota</taxon>
        <taxon>Metazoa</taxon>
        <taxon>Ecdysozoa</taxon>
        <taxon>Arthropoda</taxon>
        <taxon>Crustacea</taxon>
        <taxon>Branchiopoda</taxon>
        <taxon>Diplostraca</taxon>
        <taxon>Cladocera</taxon>
        <taxon>Anomopoda</taxon>
        <taxon>Daphniidae</taxon>
        <taxon>Daphnia</taxon>
    </lineage>
</organism>
<keyword evidence="1" id="KW-0812">Transmembrane</keyword>
<sequence length="95" mass="10862">MIISVCVEKNVVNMLMSLNGYRDQAVLRHRKRSVIFQWLTAIFLFVNLVACLTLISAICNQNELLKATRSNEEGVYFTPNINTKQSGIIMKAIYH</sequence>
<name>A0ABQ9ZU76_9CRUS</name>
<evidence type="ECO:0000313" key="2">
    <source>
        <dbReference type="EMBL" id="KAK4016471.1"/>
    </source>
</evidence>
<keyword evidence="1" id="KW-0472">Membrane</keyword>
<evidence type="ECO:0008006" key="4">
    <source>
        <dbReference type="Google" id="ProtNLM"/>
    </source>
</evidence>
<keyword evidence="1" id="KW-1133">Transmembrane helix</keyword>
<accession>A0ABQ9ZU76</accession>
<gene>
    <name evidence="2" type="ORF">OUZ56_031427</name>
</gene>
<keyword evidence="3" id="KW-1185">Reference proteome</keyword>
<reference evidence="2 3" key="1">
    <citation type="journal article" date="2023" name="Nucleic Acids Res.">
        <title>The hologenome of Daphnia magna reveals possible DNA methylation and microbiome-mediated evolution of the host genome.</title>
        <authorList>
            <person name="Chaturvedi A."/>
            <person name="Li X."/>
            <person name="Dhandapani V."/>
            <person name="Marshall H."/>
            <person name="Kissane S."/>
            <person name="Cuenca-Cambronero M."/>
            <person name="Asole G."/>
            <person name="Calvet F."/>
            <person name="Ruiz-Romero M."/>
            <person name="Marangio P."/>
            <person name="Guigo R."/>
            <person name="Rago D."/>
            <person name="Mirbahai L."/>
            <person name="Eastwood N."/>
            <person name="Colbourne J.K."/>
            <person name="Zhou J."/>
            <person name="Mallon E."/>
            <person name="Orsini L."/>
        </authorList>
    </citation>
    <scope>NUCLEOTIDE SEQUENCE [LARGE SCALE GENOMIC DNA]</scope>
    <source>
        <strain evidence="2">LRV0_1</strain>
    </source>
</reference>
<comment type="caution">
    <text evidence="2">The sequence shown here is derived from an EMBL/GenBank/DDBJ whole genome shotgun (WGS) entry which is preliminary data.</text>
</comment>
<feature type="transmembrane region" description="Helical" evidence="1">
    <location>
        <begin position="35"/>
        <end position="59"/>
    </location>
</feature>
<evidence type="ECO:0000313" key="3">
    <source>
        <dbReference type="Proteomes" id="UP001234178"/>
    </source>
</evidence>
<dbReference type="Proteomes" id="UP001234178">
    <property type="component" value="Unassembled WGS sequence"/>
</dbReference>
<evidence type="ECO:0000256" key="1">
    <source>
        <dbReference type="SAM" id="Phobius"/>
    </source>
</evidence>